<dbReference type="GO" id="GO:0022857">
    <property type="term" value="F:transmembrane transporter activity"/>
    <property type="evidence" value="ECO:0007669"/>
    <property type="project" value="InterPro"/>
</dbReference>
<dbReference type="InterPro" id="IPR058649">
    <property type="entry name" value="CzcB_C"/>
</dbReference>
<reference evidence="8 9" key="1">
    <citation type="submission" date="2019-03" db="EMBL/GenBank/DDBJ databases">
        <title>Genomic Encyclopedia of Archaeal and Bacterial Type Strains, Phase II (KMG-II): from individual species to whole genera.</title>
        <authorList>
            <person name="Goeker M."/>
        </authorList>
    </citation>
    <scope>NUCLEOTIDE SEQUENCE [LARGE SCALE GENOMIC DNA]</scope>
    <source>
        <strain evidence="8 9">ATCC 25309</strain>
    </source>
</reference>
<evidence type="ECO:0000313" key="9">
    <source>
        <dbReference type="Proteomes" id="UP000295662"/>
    </source>
</evidence>
<evidence type="ECO:0000256" key="3">
    <source>
        <dbReference type="SAM" id="MobiDB-lite"/>
    </source>
</evidence>
<proteinExistence type="inferred from homology"/>
<evidence type="ECO:0000256" key="4">
    <source>
        <dbReference type="SAM" id="Phobius"/>
    </source>
</evidence>
<dbReference type="AlphaFoldDB" id="A0A4R7S1I7"/>
<sequence length="366" mass="39620">MPRFIRLAFIAGLLCLPSFAAESTRVILDEISVKNLRLETVETEEASFEETIFSLGHLEILPGRKAVVSSRIAGRAFSVLALPDQQVEEGDELVWVESRQPGDPPPTIMLPAPMAGLISKVDISQGQPITPDQALIEIVDMETLEAAAQVPEHLAGRLEKGQIARIRLPAFPDKVFEAKLAHIGAYADEKNGTVEAAFHLSNEDLLLRPGMRAEFTIVTRLREGVTVIPSAALQGDSINRFVFVKDFELANAFVKASVVIGQTNDTFVEVISGLLPGDEVVTQGAYALAFAGGGTTSLKEALDAAHGHEHNEDGTERKESAAEDHDHDHESESSSWNELTLLFAASTALLLVLLALVSWKRNSSIS</sequence>
<dbReference type="Proteomes" id="UP000295662">
    <property type="component" value="Unassembled WGS sequence"/>
</dbReference>
<keyword evidence="2" id="KW-0813">Transport</keyword>
<protein>
    <submittedName>
        <fullName evidence="8">RND family efflux transporter MFP subunit</fullName>
    </submittedName>
</protein>
<dbReference type="Pfam" id="PF25975">
    <property type="entry name" value="CzcB_C"/>
    <property type="match status" value="1"/>
</dbReference>
<dbReference type="Pfam" id="PF25954">
    <property type="entry name" value="Beta-barrel_RND_2"/>
    <property type="match status" value="1"/>
</dbReference>
<dbReference type="Gene3D" id="2.40.50.100">
    <property type="match status" value="1"/>
</dbReference>
<dbReference type="GO" id="GO:0060003">
    <property type="term" value="P:copper ion export"/>
    <property type="evidence" value="ECO:0007669"/>
    <property type="project" value="TreeGrafter"/>
</dbReference>
<dbReference type="InterPro" id="IPR058792">
    <property type="entry name" value="Beta-barrel_RND_2"/>
</dbReference>
<dbReference type="RefSeq" id="WP_133795256.1">
    <property type="nucleotide sequence ID" value="NZ_SOCA01000003.1"/>
</dbReference>
<dbReference type="OrthoDB" id="185188at2"/>
<dbReference type="GO" id="GO:0016020">
    <property type="term" value="C:membrane"/>
    <property type="evidence" value="ECO:0007669"/>
    <property type="project" value="InterPro"/>
</dbReference>
<evidence type="ECO:0000256" key="5">
    <source>
        <dbReference type="SAM" id="SignalP"/>
    </source>
</evidence>
<feature type="region of interest" description="Disordered" evidence="3">
    <location>
        <begin position="302"/>
        <end position="332"/>
    </location>
</feature>
<feature type="domain" description="CusB-like beta-barrel" evidence="6">
    <location>
        <begin position="148"/>
        <end position="217"/>
    </location>
</feature>
<name>A0A4R7S1I7_9BACT</name>
<evidence type="ECO:0000256" key="2">
    <source>
        <dbReference type="ARBA" id="ARBA00022448"/>
    </source>
</evidence>
<dbReference type="GO" id="GO:0015679">
    <property type="term" value="P:plasma membrane copper ion transport"/>
    <property type="evidence" value="ECO:0007669"/>
    <property type="project" value="TreeGrafter"/>
</dbReference>
<feature type="domain" description="CzcB-like C-terminal circularly permuted SH3-like" evidence="7">
    <location>
        <begin position="228"/>
        <end position="288"/>
    </location>
</feature>
<evidence type="ECO:0000256" key="1">
    <source>
        <dbReference type="ARBA" id="ARBA00009477"/>
    </source>
</evidence>
<feature type="chain" id="PRO_5020777456" evidence="5">
    <location>
        <begin position="21"/>
        <end position="366"/>
    </location>
</feature>
<keyword evidence="9" id="KW-1185">Reference proteome</keyword>
<keyword evidence="4" id="KW-1133">Transmembrane helix</keyword>
<dbReference type="PANTHER" id="PTHR30097">
    <property type="entry name" value="CATION EFFLUX SYSTEM PROTEIN CUSB"/>
    <property type="match status" value="1"/>
</dbReference>
<dbReference type="InterPro" id="IPR051909">
    <property type="entry name" value="MFP_Cation_Efflux"/>
</dbReference>
<gene>
    <name evidence="8" type="ORF">EI77_02183</name>
</gene>
<comment type="caution">
    <text evidence="8">The sequence shown here is derived from an EMBL/GenBank/DDBJ whole genome shotgun (WGS) entry which is preliminary data.</text>
</comment>
<dbReference type="Gene3D" id="2.40.420.20">
    <property type="match status" value="1"/>
</dbReference>
<organism evidence="8 9">
    <name type="scientific">Prosthecobacter fusiformis</name>
    <dbReference type="NCBI Taxonomy" id="48464"/>
    <lineage>
        <taxon>Bacteria</taxon>
        <taxon>Pseudomonadati</taxon>
        <taxon>Verrucomicrobiota</taxon>
        <taxon>Verrucomicrobiia</taxon>
        <taxon>Verrucomicrobiales</taxon>
        <taxon>Verrucomicrobiaceae</taxon>
        <taxon>Prosthecobacter</taxon>
    </lineage>
</organism>
<evidence type="ECO:0000313" key="8">
    <source>
        <dbReference type="EMBL" id="TDU71065.1"/>
    </source>
</evidence>
<accession>A0A4R7S1I7</accession>
<keyword evidence="4" id="KW-0812">Transmembrane</keyword>
<dbReference type="InterPro" id="IPR006143">
    <property type="entry name" value="RND_pump_MFP"/>
</dbReference>
<dbReference type="Gene3D" id="2.40.30.170">
    <property type="match status" value="1"/>
</dbReference>
<feature type="transmembrane region" description="Helical" evidence="4">
    <location>
        <begin position="339"/>
        <end position="359"/>
    </location>
</feature>
<keyword evidence="4" id="KW-0472">Membrane</keyword>
<dbReference type="PANTHER" id="PTHR30097:SF4">
    <property type="entry name" value="SLR6042 PROTEIN"/>
    <property type="match status" value="1"/>
</dbReference>
<evidence type="ECO:0000259" key="6">
    <source>
        <dbReference type="Pfam" id="PF25954"/>
    </source>
</evidence>
<dbReference type="EMBL" id="SOCA01000003">
    <property type="protein sequence ID" value="TDU71065.1"/>
    <property type="molecule type" value="Genomic_DNA"/>
</dbReference>
<feature type="signal peptide" evidence="5">
    <location>
        <begin position="1"/>
        <end position="20"/>
    </location>
</feature>
<comment type="similarity">
    <text evidence="1">Belongs to the membrane fusion protein (MFP) (TC 8.A.1) family.</text>
</comment>
<evidence type="ECO:0000259" key="7">
    <source>
        <dbReference type="Pfam" id="PF25975"/>
    </source>
</evidence>
<keyword evidence="5" id="KW-0732">Signal</keyword>
<dbReference type="NCBIfam" id="TIGR01730">
    <property type="entry name" value="RND_mfp"/>
    <property type="match status" value="1"/>
</dbReference>
<dbReference type="SUPFAM" id="SSF111369">
    <property type="entry name" value="HlyD-like secretion proteins"/>
    <property type="match status" value="1"/>
</dbReference>
<dbReference type="GO" id="GO:0030313">
    <property type="term" value="C:cell envelope"/>
    <property type="evidence" value="ECO:0007669"/>
    <property type="project" value="TreeGrafter"/>
</dbReference>